<evidence type="ECO:0000259" key="2">
    <source>
        <dbReference type="Pfam" id="PF13386"/>
    </source>
</evidence>
<dbReference type="EMBL" id="CP013235">
    <property type="protein sequence ID" value="AMP09996.1"/>
    <property type="molecule type" value="Genomic_DNA"/>
</dbReference>
<feature type="domain" description="Urease accessory protein UreH-like transmembrane" evidence="2">
    <location>
        <begin position="6"/>
        <end position="231"/>
    </location>
</feature>
<protein>
    <submittedName>
        <fullName evidence="3">Description family protein</fullName>
    </submittedName>
</protein>
<dbReference type="RefSeq" id="WP_061537186.1">
    <property type="nucleotide sequence ID" value="NZ_CP013235.1"/>
</dbReference>
<dbReference type="InterPro" id="IPR039447">
    <property type="entry name" value="UreH-like_TM_dom"/>
</dbReference>
<organism evidence="3 4">
    <name type="scientific">Collimonas arenae</name>
    <dbReference type="NCBI Taxonomy" id="279058"/>
    <lineage>
        <taxon>Bacteria</taxon>
        <taxon>Pseudomonadati</taxon>
        <taxon>Pseudomonadota</taxon>
        <taxon>Betaproteobacteria</taxon>
        <taxon>Burkholderiales</taxon>
        <taxon>Oxalobacteraceae</taxon>
        <taxon>Collimonas</taxon>
    </lineage>
</organism>
<keyword evidence="1" id="KW-0472">Membrane</keyword>
<feature type="transmembrane region" description="Helical" evidence="1">
    <location>
        <begin position="101"/>
        <end position="121"/>
    </location>
</feature>
<dbReference type="PANTHER" id="PTHR42208">
    <property type="entry name" value="HEAVY METAL TRANSPORTER-RELATED"/>
    <property type="match status" value="1"/>
</dbReference>
<keyword evidence="1" id="KW-1133">Transmembrane helix</keyword>
<reference evidence="3 4" key="1">
    <citation type="submission" date="2015-11" db="EMBL/GenBank/DDBJ databases">
        <title>Exploring the genomic traits of fungus-feeding bacterial genus Collimonas.</title>
        <authorList>
            <person name="Song C."/>
            <person name="Schmidt R."/>
            <person name="de Jager V."/>
            <person name="Krzyzanowska D."/>
            <person name="Jongedijk E."/>
            <person name="Cankar K."/>
            <person name="Beekwilder J."/>
            <person name="van Veen A."/>
            <person name="de Boer W."/>
            <person name="van Veen J.A."/>
            <person name="Garbeva P."/>
        </authorList>
    </citation>
    <scope>NUCLEOTIDE SEQUENCE [LARGE SCALE GENOMIC DNA]</scope>
    <source>
        <strain evidence="3 4">Ter282</strain>
    </source>
</reference>
<evidence type="ECO:0000313" key="4">
    <source>
        <dbReference type="Proteomes" id="UP000071778"/>
    </source>
</evidence>
<feature type="transmembrane region" description="Helical" evidence="1">
    <location>
        <begin position="6"/>
        <end position="33"/>
    </location>
</feature>
<feature type="transmembrane region" description="Helical" evidence="1">
    <location>
        <begin position="154"/>
        <end position="176"/>
    </location>
</feature>
<name>A0A127QJ19_9BURK</name>
<dbReference type="AlphaFoldDB" id="A0A127QJ19"/>
<dbReference type="PATRIC" id="fig|279058.18.peg.2213"/>
<dbReference type="PANTHER" id="PTHR42208:SF1">
    <property type="entry name" value="HEAVY METAL TRANSPORTER"/>
    <property type="match status" value="1"/>
</dbReference>
<accession>A0A127QJ19</accession>
<feature type="transmembrane region" description="Helical" evidence="1">
    <location>
        <begin position="219"/>
        <end position="239"/>
    </location>
</feature>
<gene>
    <name evidence="3" type="ORF">CAter282_2246</name>
</gene>
<evidence type="ECO:0000256" key="1">
    <source>
        <dbReference type="SAM" id="Phobius"/>
    </source>
</evidence>
<dbReference type="Proteomes" id="UP000071778">
    <property type="component" value="Chromosome"/>
</dbReference>
<keyword evidence="1" id="KW-0812">Transmembrane</keyword>
<keyword evidence="4" id="KW-1185">Reference proteome</keyword>
<sequence>MNLVPVFLIGLLGSIHCIGMCGGIVSALSVAAAPSTRVIQLRLVTGGVSPEPQKQTYFMQFPRVLAYNSGRLFSYAIAGTLAGGLAQSVRAMTSLSSLQIGAYWLTNLILILLGLHLMGAWRGLSQLETIGQTVWRRLQPAIKFFLPMDSPAKALMLGALWGWLPCGMVYSVLLTAMLSGDAVSGAKVMLAFGLGTLPMLLTLGMLGMRLKGLLLDPRARVAGGLIVLLFGVAGALRLVNGLSLGWLDAICISPLGAGH</sequence>
<feature type="transmembrane region" description="Helical" evidence="1">
    <location>
        <begin position="188"/>
        <end position="207"/>
    </location>
</feature>
<dbReference type="Pfam" id="PF13386">
    <property type="entry name" value="DsbD_2"/>
    <property type="match status" value="1"/>
</dbReference>
<evidence type="ECO:0000313" key="3">
    <source>
        <dbReference type="EMBL" id="AMP09996.1"/>
    </source>
</evidence>
<proteinExistence type="predicted"/>